<keyword evidence="1" id="KW-0812">Transmembrane</keyword>
<dbReference type="Proteomes" id="UP001365542">
    <property type="component" value="Unassembled WGS sequence"/>
</dbReference>
<gene>
    <name evidence="3" type="ORF">TWF694_008060</name>
</gene>
<comment type="caution">
    <text evidence="3">The sequence shown here is derived from an EMBL/GenBank/DDBJ whole genome shotgun (WGS) entry which is preliminary data.</text>
</comment>
<dbReference type="AlphaFoldDB" id="A0AAV9XIB3"/>
<evidence type="ECO:0000256" key="1">
    <source>
        <dbReference type="SAM" id="Phobius"/>
    </source>
</evidence>
<proteinExistence type="predicted"/>
<reference evidence="3 4" key="1">
    <citation type="submission" date="2019-10" db="EMBL/GenBank/DDBJ databases">
        <authorList>
            <person name="Palmer J.M."/>
        </authorList>
    </citation>
    <scope>NUCLEOTIDE SEQUENCE [LARGE SCALE GENOMIC DNA]</scope>
    <source>
        <strain evidence="3 4">TWF694</strain>
    </source>
</reference>
<evidence type="ECO:0008006" key="5">
    <source>
        <dbReference type="Google" id="ProtNLM"/>
    </source>
</evidence>
<feature type="signal peptide" evidence="2">
    <location>
        <begin position="1"/>
        <end position="28"/>
    </location>
</feature>
<evidence type="ECO:0000256" key="2">
    <source>
        <dbReference type="SAM" id="SignalP"/>
    </source>
</evidence>
<accession>A0AAV9XIB3</accession>
<dbReference type="EMBL" id="JAVHJO010000004">
    <property type="protein sequence ID" value="KAK6540667.1"/>
    <property type="molecule type" value="Genomic_DNA"/>
</dbReference>
<keyword evidence="1" id="KW-1133">Transmembrane helix</keyword>
<evidence type="ECO:0000313" key="3">
    <source>
        <dbReference type="EMBL" id="KAK6540667.1"/>
    </source>
</evidence>
<feature type="chain" id="PRO_5043463137" description="Extracellular membrane protein CFEM domain-containing protein" evidence="2">
    <location>
        <begin position="29"/>
        <end position="216"/>
    </location>
</feature>
<evidence type="ECO:0000313" key="4">
    <source>
        <dbReference type="Proteomes" id="UP001365542"/>
    </source>
</evidence>
<sequence length="216" mass="22452">MLFLNWNSYFSASSLILGLAFILPQVAAQNPTAVISLIVDPAYSSAYPCVQTCLFYNGGATVANNAPEVQDIGRAVGCGPYAKNDCYCAKALSSSATVYISSFVSAYCEPTQTNALEQALSIYGKYCSTANTGADALPTASTTFETGLKTVTVATNGPTASTVDTSGLSEASKVALGVGLGLGMAVLIFLFSIFFCLWRRGKRGELRPNGAGGGKK</sequence>
<feature type="transmembrane region" description="Helical" evidence="1">
    <location>
        <begin position="174"/>
        <end position="198"/>
    </location>
</feature>
<keyword evidence="1" id="KW-0472">Membrane</keyword>
<protein>
    <recommendedName>
        <fullName evidence="5">Extracellular membrane protein CFEM domain-containing protein</fullName>
    </recommendedName>
</protein>
<keyword evidence="2" id="KW-0732">Signal</keyword>
<keyword evidence="4" id="KW-1185">Reference proteome</keyword>
<organism evidence="3 4">
    <name type="scientific">Orbilia ellipsospora</name>
    <dbReference type="NCBI Taxonomy" id="2528407"/>
    <lineage>
        <taxon>Eukaryota</taxon>
        <taxon>Fungi</taxon>
        <taxon>Dikarya</taxon>
        <taxon>Ascomycota</taxon>
        <taxon>Pezizomycotina</taxon>
        <taxon>Orbiliomycetes</taxon>
        <taxon>Orbiliales</taxon>
        <taxon>Orbiliaceae</taxon>
        <taxon>Orbilia</taxon>
    </lineage>
</organism>
<name>A0AAV9XIB3_9PEZI</name>